<keyword evidence="2" id="KW-1185">Reference proteome</keyword>
<feature type="domain" description="Endonuclease/exonuclease/phosphatase" evidence="1">
    <location>
        <begin position="124"/>
        <end position="266"/>
    </location>
</feature>
<reference evidence="3" key="1">
    <citation type="submission" date="2025-08" db="UniProtKB">
        <authorList>
            <consortium name="RefSeq"/>
        </authorList>
    </citation>
    <scope>IDENTIFICATION</scope>
    <source>
        <tissue evidence="3">Gonads</tissue>
    </source>
</reference>
<evidence type="ECO:0000259" key="1">
    <source>
        <dbReference type="Pfam" id="PF14529"/>
    </source>
</evidence>
<dbReference type="SUPFAM" id="SSF56219">
    <property type="entry name" value="DNase I-like"/>
    <property type="match status" value="1"/>
</dbReference>
<evidence type="ECO:0000313" key="3">
    <source>
        <dbReference type="RefSeq" id="XP_030761661.1"/>
    </source>
</evidence>
<dbReference type="InParanoid" id="A0A6J2YE68"/>
<gene>
    <name evidence="3" type="primary">LOC115886569</name>
</gene>
<dbReference type="InterPro" id="IPR027124">
    <property type="entry name" value="Swc5/CFDP1/2"/>
</dbReference>
<dbReference type="Gene3D" id="3.60.10.10">
    <property type="entry name" value="Endonuclease/exonuclease/phosphatase"/>
    <property type="match status" value="1"/>
</dbReference>
<dbReference type="OrthoDB" id="410542at2759"/>
<dbReference type="PANTHER" id="PTHR23227">
    <property type="entry name" value="BUCENTAUR RELATED"/>
    <property type="match status" value="1"/>
</dbReference>
<dbReference type="Proteomes" id="UP000504635">
    <property type="component" value="Unplaced"/>
</dbReference>
<sequence length="315" mass="35908">MKRSRKFRRKRPYVNPIQNAESVELNFGTWNIRGGLDLKINEILDAAKKTGIKILTLSETKKKGVGKEQLDGFVHIYSGKKRRHAAQGVSVLISDEFKNNIIKHTAVSKRILTVKLKLYGYNLCVVAIYGPTENDLQQEKNIFFKNLRETLSALKDSQENGETEVILLGDFNARIGKKVNDRIVGPHGEKSPNRNGHRLIELCTEYNLKIQNGFFKHPETQYTFRHGKNKKHQSIIDYGIKEDTTWTVKNVETVKDVTCGTDHFLVKMAIKIPIPERRDSVILSEDLANLRISSRNPPDIVTIVANIFNAVKNIF</sequence>
<dbReference type="GO" id="GO:0003824">
    <property type="term" value="F:catalytic activity"/>
    <property type="evidence" value="ECO:0007669"/>
    <property type="project" value="InterPro"/>
</dbReference>
<dbReference type="KEGG" id="soy:115886569"/>
<dbReference type="GeneID" id="115886569"/>
<dbReference type="AlphaFoldDB" id="A0A6J2YE68"/>
<dbReference type="InterPro" id="IPR036691">
    <property type="entry name" value="Endo/exonu/phosph_ase_sf"/>
</dbReference>
<evidence type="ECO:0000313" key="2">
    <source>
        <dbReference type="Proteomes" id="UP000504635"/>
    </source>
</evidence>
<organism evidence="2 3">
    <name type="scientific">Sitophilus oryzae</name>
    <name type="common">Rice weevil</name>
    <name type="synonym">Curculio oryzae</name>
    <dbReference type="NCBI Taxonomy" id="7048"/>
    <lineage>
        <taxon>Eukaryota</taxon>
        <taxon>Metazoa</taxon>
        <taxon>Ecdysozoa</taxon>
        <taxon>Arthropoda</taxon>
        <taxon>Hexapoda</taxon>
        <taxon>Insecta</taxon>
        <taxon>Pterygota</taxon>
        <taxon>Neoptera</taxon>
        <taxon>Endopterygota</taxon>
        <taxon>Coleoptera</taxon>
        <taxon>Polyphaga</taxon>
        <taxon>Cucujiformia</taxon>
        <taxon>Curculionidae</taxon>
        <taxon>Dryophthorinae</taxon>
        <taxon>Sitophilus</taxon>
    </lineage>
</organism>
<name>A0A6J2YE68_SITOR</name>
<proteinExistence type="predicted"/>
<dbReference type="RefSeq" id="XP_030761661.1">
    <property type="nucleotide sequence ID" value="XM_030905801.1"/>
</dbReference>
<accession>A0A6J2YE68</accession>
<protein>
    <submittedName>
        <fullName evidence="3">Craniofacial development protein 2-like</fullName>
    </submittedName>
</protein>
<dbReference type="InterPro" id="IPR005135">
    <property type="entry name" value="Endo/exonuclease/phosphatase"/>
</dbReference>
<dbReference type="CDD" id="cd09076">
    <property type="entry name" value="L1-EN"/>
    <property type="match status" value="1"/>
</dbReference>
<dbReference type="Pfam" id="PF14529">
    <property type="entry name" value="Exo_endo_phos_2"/>
    <property type="match status" value="1"/>
</dbReference>
<dbReference type="PANTHER" id="PTHR23227:SF84">
    <property type="entry name" value="ENDONUCLEASE_EXONUCLEASE_PHOSPHATASE DOMAIN-CONTAINING PROTEIN"/>
    <property type="match status" value="1"/>
</dbReference>